<feature type="transmembrane region" description="Helical" evidence="6">
    <location>
        <begin position="284"/>
        <end position="303"/>
    </location>
</feature>
<feature type="transmembrane region" description="Helical" evidence="6">
    <location>
        <begin position="81"/>
        <end position="100"/>
    </location>
</feature>
<accession>A0A0G4G2D9</accession>
<feature type="transmembrane region" description="Helical" evidence="6">
    <location>
        <begin position="256"/>
        <end position="278"/>
    </location>
</feature>
<gene>
    <name evidence="7" type="ORF">Cvel_19896</name>
</gene>
<evidence type="ECO:0000256" key="4">
    <source>
        <dbReference type="ARBA" id="ARBA00023136"/>
    </source>
</evidence>
<protein>
    <submittedName>
        <fullName evidence="7">Uncharacterized protein</fullName>
    </submittedName>
</protein>
<evidence type="ECO:0000256" key="3">
    <source>
        <dbReference type="ARBA" id="ARBA00022989"/>
    </source>
</evidence>
<feature type="compositionally biased region" description="Low complexity" evidence="5">
    <location>
        <begin position="379"/>
        <end position="395"/>
    </location>
</feature>
<keyword evidence="3 6" id="KW-1133">Transmembrane helix</keyword>
<proteinExistence type="predicted"/>
<dbReference type="GO" id="GO:0016020">
    <property type="term" value="C:membrane"/>
    <property type="evidence" value="ECO:0007669"/>
    <property type="project" value="UniProtKB-SubCell"/>
</dbReference>
<feature type="compositionally biased region" description="Basic and acidic residues" evidence="5">
    <location>
        <begin position="362"/>
        <end position="375"/>
    </location>
</feature>
<dbReference type="EMBL" id="CDMZ01000824">
    <property type="protein sequence ID" value="CEM22156.1"/>
    <property type="molecule type" value="Genomic_DNA"/>
</dbReference>
<evidence type="ECO:0000256" key="2">
    <source>
        <dbReference type="ARBA" id="ARBA00022692"/>
    </source>
</evidence>
<evidence type="ECO:0000313" key="7">
    <source>
        <dbReference type="EMBL" id="CEM22156.1"/>
    </source>
</evidence>
<dbReference type="VEuPathDB" id="CryptoDB:Cvel_19896"/>
<feature type="region of interest" description="Disordered" evidence="5">
    <location>
        <begin position="362"/>
        <end position="506"/>
    </location>
</feature>
<name>A0A0G4G2D9_9ALVE</name>
<dbReference type="InterPro" id="IPR008521">
    <property type="entry name" value="Mg_trans_NIPA"/>
</dbReference>
<evidence type="ECO:0000256" key="5">
    <source>
        <dbReference type="SAM" id="MobiDB-lite"/>
    </source>
</evidence>
<keyword evidence="2 6" id="KW-0812">Transmembrane</keyword>
<keyword evidence="4 6" id="KW-0472">Membrane</keyword>
<dbReference type="PANTHER" id="PTHR12570">
    <property type="match status" value="1"/>
</dbReference>
<dbReference type="PhylomeDB" id="A0A0G4G2D9"/>
<dbReference type="PANTHER" id="PTHR12570:SF65">
    <property type="entry name" value="MAGNESIUM TRANSPORTER NIPA9-RELATED"/>
    <property type="match status" value="1"/>
</dbReference>
<evidence type="ECO:0000256" key="1">
    <source>
        <dbReference type="ARBA" id="ARBA00004141"/>
    </source>
</evidence>
<feature type="transmembrane region" description="Helical" evidence="6">
    <location>
        <begin position="192"/>
        <end position="212"/>
    </location>
</feature>
<comment type="subcellular location">
    <subcellularLocation>
        <location evidence="1">Membrane</location>
        <topology evidence="1">Multi-pass membrane protein</topology>
    </subcellularLocation>
</comment>
<sequence>MQVFMHATVTWVGILFEVFGGVLAAVGENLIRQSFLVETRKALNEQRPVHRRPLWVTGMTTTILLNPVCNVIALLCAPAATVQPFACIHIVANVFLSGWISNQPATAGVIVWTMMIMTGLLAVMQWGAHASTSATLKALVDMLVFFRGRRPSSVLFLWASLTVITCAVALLRRSSAISAVRMVKSLCTGLAPGLLAGGAAVGLKSLLMVITAQQDHVFNGTVRFFLALYLGVFTVGLAGVELIFVNIAAAQLPTTFTVPVFSGTMMLVGSLGGILLFNEETADALGYGTGMILIFLGMVFLAMEQEEDPAEQMMHQGGHVGEETGIPLEEGEGERKNLQLHGKYKNSGGRDSQSTLFDERELEGTDLELSGRGDGSESGGMTTETTTGASLASSSVFNSRQKSNNSQGGGASSGEVTAREGTGGSVSEFWSANQSRAGEPESESEAQVLEPLSPARTNSASVAAERRRAAGDGSSQRPPTGTSQRVPLLQTQGRNVSTVRGGRTGR</sequence>
<feature type="transmembrane region" description="Helical" evidence="6">
    <location>
        <begin position="152"/>
        <end position="171"/>
    </location>
</feature>
<dbReference type="AlphaFoldDB" id="A0A0G4G2D9"/>
<reference evidence="7" key="1">
    <citation type="submission" date="2014-11" db="EMBL/GenBank/DDBJ databases">
        <authorList>
            <person name="Otto D Thomas"/>
            <person name="Naeem Raeece"/>
        </authorList>
    </citation>
    <scope>NUCLEOTIDE SEQUENCE</scope>
</reference>
<feature type="transmembrane region" description="Helical" evidence="6">
    <location>
        <begin position="52"/>
        <end position="75"/>
    </location>
</feature>
<feature type="transmembrane region" description="Helical" evidence="6">
    <location>
        <begin position="107"/>
        <end position="128"/>
    </location>
</feature>
<organism evidence="7">
    <name type="scientific">Chromera velia CCMP2878</name>
    <dbReference type="NCBI Taxonomy" id="1169474"/>
    <lineage>
        <taxon>Eukaryota</taxon>
        <taxon>Sar</taxon>
        <taxon>Alveolata</taxon>
        <taxon>Colpodellida</taxon>
        <taxon>Chromeraceae</taxon>
        <taxon>Chromera</taxon>
    </lineage>
</organism>
<feature type="transmembrane region" description="Helical" evidence="6">
    <location>
        <begin position="224"/>
        <end position="244"/>
    </location>
</feature>
<dbReference type="GO" id="GO:0015095">
    <property type="term" value="F:magnesium ion transmembrane transporter activity"/>
    <property type="evidence" value="ECO:0007669"/>
    <property type="project" value="InterPro"/>
</dbReference>
<evidence type="ECO:0000256" key="6">
    <source>
        <dbReference type="SAM" id="Phobius"/>
    </source>
</evidence>
<feature type="compositionally biased region" description="Polar residues" evidence="5">
    <location>
        <begin position="473"/>
        <end position="498"/>
    </location>
</feature>
<feature type="transmembrane region" description="Helical" evidence="6">
    <location>
        <begin position="12"/>
        <end position="31"/>
    </location>
</feature>